<reference evidence="4" key="1">
    <citation type="journal article" date="2021" name="PeerJ">
        <title>Extensive microbial diversity within the chicken gut microbiome revealed by metagenomics and culture.</title>
        <authorList>
            <person name="Gilroy R."/>
            <person name="Ravi A."/>
            <person name="Getino M."/>
            <person name="Pursley I."/>
            <person name="Horton D.L."/>
            <person name="Alikhan N.F."/>
            <person name="Baker D."/>
            <person name="Gharbi K."/>
            <person name="Hall N."/>
            <person name="Watson M."/>
            <person name="Adriaenssens E.M."/>
            <person name="Foster-Nyarko E."/>
            <person name="Jarju S."/>
            <person name="Secka A."/>
            <person name="Antonio M."/>
            <person name="Oren A."/>
            <person name="Chaudhuri R.R."/>
            <person name="La Ragione R."/>
            <person name="Hildebrand F."/>
            <person name="Pallen M.J."/>
        </authorList>
    </citation>
    <scope>NUCLEOTIDE SEQUENCE</scope>
    <source>
        <strain evidence="4">Gambia16-930</strain>
    </source>
</reference>
<evidence type="ECO:0000256" key="2">
    <source>
        <dbReference type="SAM" id="SignalP"/>
    </source>
</evidence>
<proteinExistence type="predicted"/>
<evidence type="ECO:0000313" key="4">
    <source>
        <dbReference type="EMBL" id="HIW87154.1"/>
    </source>
</evidence>
<organism evidence="4 5">
    <name type="scientific">Candidatus Onthomorpha intestinigallinarum</name>
    <dbReference type="NCBI Taxonomy" id="2840880"/>
    <lineage>
        <taxon>Bacteria</taxon>
        <taxon>Pseudomonadati</taxon>
        <taxon>Bacteroidota</taxon>
        <taxon>Bacteroidia</taxon>
        <taxon>Bacteroidales</taxon>
        <taxon>Candidatus Onthomorpha</taxon>
    </lineage>
</organism>
<comment type="caution">
    <text evidence="4">The sequence shown here is derived from an EMBL/GenBank/DDBJ whole genome shotgun (WGS) entry which is preliminary data.</text>
</comment>
<keyword evidence="2" id="KW-0732">Signal</keyword>
<dbReference type="Proteomes" id="UP000824267">
    <property type="component" value="Unassembled WGS sequence"/>
</dbReference>
<dbReference type="InterPro" id="IPR051056">
    <property type="entry name" value="Glycosyl_Hydrolase_73"/>
</dbReference>
<dbReference type="GO" id="GO:0004040">
    <property type="term" value="F:amidase activity"/>
    <property type="evidence" value="ECO:0007669"/>
    <property type="project" value="InterPro"/>
</dbReference>
<feature type="domain" description="Mannosyl-glycoprotein endo-beta-N-acetylglucosamidase-like" evidence="3">
    <location>
        <begin position="18"/>
        <end position="167"/>
    </location>
</feature>
<dbReference type="Gene3D" id="1.10.530.10">
    <property type="match status" value="1"/>
</dbReference>
<evidence type="ECO:0000256" key="1">
    <source>
        <dbReference type="ARBA" id="ARBA00022801"/>
    </source>
</evidence>
<accession>A0A9D1RFX3</accession>
<dbReference type="PANTHER" id="PTHR33308">
    <property type="entry name" value="PEPTIDOGLYCAN HYDROLASE FLGJ"/>
    <property type="match status" value="1"/>
</dbReference>
<dbReference type="PANTHER" id="PTHR33308:SF9">
    <property type="entry name" value="PEPTIDOGLYCAN HYDROLASE FLGJ"/>
    <property type="match status" value="1"/>
</dbReference>
<dbReference type="InterPro" id="IPR002901">
    <property type="entry name" value="MGlyc_endo_b_GlcNAc-like_dom"/>
</dbReference>
<dbReference type="AlphaFoldDB" id="A0A9D1RFX3"/>
<gene>
    <name evidence="4" type="ORF">IAC47_02645</name>
</gene>
<reference evidence="4" key="2">
    <citation type="submission" date="2021-04" db="EMBL/GenBank/DDBJ databases">
        <authorList>
            <person name="Gilroy R."/>
        </authorList>
    </citation>
    <scope>NUCLEOTIDE SEQUENCE</scope>
    <source>
        <strain evidence="4">Gambia16-930</strain>
    </source>
</reference>
<dbReference type="SMART" id="SM00047">
    <property type="entry name" value="LYZ2"/>
    <property type="match status" value="1"/>
</dbReference>
<protein>
    <submittedName>
        <fullName evidence="4">Glucosaminidase domain-containing protein</fullName>
    </submittedName>
</protein>
<sequence length="257" mass="29953">MTRLLLSSVLLMLCFGLQAQNKNSVTEQYIQTYAKIAIEQERTYGIPASITLAQGVLESGSGRSMLAVKGNNHFGIKCHNDWEGERIYKDDDAKNECFRVYASPEQSYVDHSLFLVEKKRYADLFKLDVDDYKGWAKGLKKAGYATNPKYPQLLIDIIELYDLDKISSESGEWFAKGDEMKTPTKEEMVGKDESVGEKQLATKERKPFFERLFGKTKWYQRYKQNKKDRKKRAMERELQKMIDRQDVNRTDFEVDFE</sequence>
<feature type="signal peptide" evidence="2">
    <location>
        <begin position="1"/>
        <end position="19"/>
    </location>
</feature>
<evidence type="ECO:0000259" key="3">
    <source>
        <dbReference type="SMART" id="SM00047"/>
    </source>
</evidence>
<keyword evidence="1" id="KW-0378">Hydrolase</keyword>
<dbReference type="EMBL" id="DXGG01000089">
    <property type="protein sequence ID" value="HIW87154.1"/>
    <property type="molecule type" value="Genomic_DNA"/>
</dbReference>
<evidence type="ECO:0000313" key="5">
    <source>
        <dbReference type="Proteomes" id="UP000824267"/>
    </source>
</evidence>
<name>A0A9D1RFX3_9BACT</name>
<feature type="chain" id="PRO_5039679763" evidence="2">
    <location>
        <begin position="20"/>
        <end position="257"/>
    </location>
</feature>
<dbReference type="Pfam" id="PF01832">
    <property type="entry name" value="Glucosaminidase"/>
    <property type="match status" value="1"/>
</dbReference>